<dbReference type="Pfam" id="PF00043">
    <property type="entry name" value="GST_C"/>
    <property type="match status" value="1"/>
</dbReference>
<dbReference type="EMBL" id="MU004182">
    <property type="protein sequence ID" value="KAF2501560.1"/>
    <property type="molecule type" value="Genomic_DNA"/>
</dbReference>
<organism evidence="4 5">
    <name type="scientific">Lophium mytilinum</name>
    <dbReference type="NCBI Taxonomy" id="390894"/>
    <lineage>
        <taxon>Eukaryota</taxon>
        <taxon>Fungi</taxon>
        <taxon>Dikarya</taxon>
        <taxon>Ascomycota</taxon>
        <taxon>Pezizomycotina</taxon>
        <taxon>Dothideomycetes</taxon>
        <taxon>Pleosporomycetidae</taxon>
        <taxon>Mytilinidiales</taxon>
        <taxon>Mytilinidiaceae</taxon>
        <taxon>Lophium</taxon>
    </lineage>
</organism>
<evidence type="ECO:0000259" key="2">
    <source>
        <dbReference type="PROSITE" id="PS50404"/>
    </source>
</evidence>
<dbReference type="CDD" id="cd03046">
    <property type="entry name" value="GST_N_GTT1_like"/>
    <property type="match status" value="1"/>
</dbReference>
<dbReference type="SUPFAM" id="SSF52833">
    <property type="entry name" value="Thioredoxin-like"/>
    <property type="match status" value="1"/>
</dbReference>
<dbReference type="InterPro" id="IPR004046">
    <property type="entry name" value="GST_C"/>
</dbReference>
<dbReference type="InterPro" id="IPR036282">
    <property type="entry name" value="Glutathione-S-Trfase_C_sf"/>
</dbReference>
<reference evidence="4" key="1">
    <citation type="journal article" date="2020" name="Stud. Mycol.">
        <title>101 Dothideomycetes genomes: a test case for predicting lifestyles and emergence of pathogens.</title>
        <authorList>
            <person name="Haridas S."/>
            <person name="Albert R."/>
            <person name="Binder M."/>
            <person name="Bloem J."/>
            <person name="Labutti K."/>
            <person name="Salamov A."/>
            <person name="Andreopoulos B."/>
            <person name="Baker S."/>
            <person name="Barry K."/>
            <person name="Bills G."/>
            <person name="Bluhm B."/>
            <person name="Cannon C."/>
            <person name="Castanera R."/>
            <person name="Culley D."/>
            <person name="Daum C."/>
            <person name="Ezra D."/>
            <person name="Gonzalez J."/>
            <person name="Henrissat B."/>
            <person name="Kuo A."/>
            <person name="Liang C."/>
            <person name="Lipzen A."/>
            <person name="Lutzoni F."/>
            <person name="Magnuson J."/>
            <person name="Mondo S."/>
            <person name="Nolan M."/>
            <person name="Ohm R."/>
            <person name="Pangilinan J."/>
            <person name="Park H.-J."/>
            <person name="Ramirez L."/>
            <person name="Alfaro M."/>
            <person name="Sun H."/>
            <person name="Tritt A."/>
            <person name="Yoshinaga Y."/>
            <person name="Zwiers L.-H."/>
            <person name="Turgeon B."/>
            <person name="Goodwin S."/>
            <person name="Spatafora J."/>
            <person name="Crous P."/>
            <person name="Grigoriev I."/>
        </authorList>
    </citation>
    <scope>NUCLEOTIDE SEQUENCE</scope>
    <source>
        <strain evidence="4">CBS 269.34</strain>
    </source>
</reference>
<dbReference type="InterPro" id="IPR036249">
    <property type="entry name" value="Thioredoxin-like_sf"/>
</dbReference>
<dbReference type="Proteomes" id="UP000799750">
    <property type="component" value="Unassembled WGS sequence"/>
</dbReference>
<dbReference type="Gene3D" id="3.40.30.10">
    <property type="entry name" value="Glutaredoxin"/>
    <property type="match status" value="1"/>
</dbReference>
<dbReference type="OrthoDB" id="2309723at2759"/>
<keyword evidence="5" id="KW-1185">Reference proteome</keyword>
<dbReference type="AlphaFoldDB" id="A0A6A6RCU5"/>
<proteinExistence type="inferred from homology"/>
<dbReference type="Pfam" id="PF13409">
    <property type="entry name" value="GST_N_2"/>
    <property type="match status" value="1"/>
</dbReference>
<gene>
    <name evidence="4" type="ORF">BU16DRAFT_577686</name>
</gene>
<feature type="domain" description="GST C-terminal" evidence="3">
    <location>
        <begin position="92"/>
        <end position="223"/>
    </location>
</feature>
<evidence type="ECO:0000313" key="5">
    <source>
        <dbReference type="Proteomes" id="UP000799750"/>
    </source>
</evidence>
<dbReference type="SFLD" id="SFLDG00358">
    <property type="entry name" value="Main_(cytGST)"/>
    <property type="match status" value="1"/>
</dbReference>
<dbReference type="PANTHER" id="PTHR44051:SF9">
    <property type="entry name" value="GLUTATHIONE S-TRANSFERASE 1"/>
    <property type="match status" value="1"/>
</dbReference>
<dbReference type="InterPro" id="IPR004045">
    <property type="entry name" value="Glutathione_S-Trfase_N"/>
</dbReference>
<sequence>MSPITLWFLQASRSIRTAWLLEELNLPYTVKFFDRTPEGKAPQALKESAGNPLGKAPTIQDGDLTIYESGAITEYLCEKYDKENRLIPSNANEAARIKVQQWIHASEGTFALHGIALLYARMTMPEAVKADGKTLAEMEAKMAGNVQNDIDWLEAELKASTGRFLLGDEVTAADVMMHFTLKFCLKRELGTKGRSWPAVEKWVGDCEATEGYKRAVEKTGHKF</sequence>
<dbReference type="InterPro" id="IPR040079">
    <property type="entry name" value="Glutathione_S-Trfase"/>
</dbReference>
<dbReference type="SFLD" id="SFLDS00019">
    <property type="entry name" value="Glutathione_Transferase_(cytos"/>
    <property type="match status" value="1"/>
</dbReference>
<dbReference type="PANTHER" id="PTHR44051">
    <property type="entry name" value="GLUTATHIONE S-TRANSFERASE-RELATED"/>
    <property type="match status" value="1"/>
</dbReference>
<evidence type="ECO:0000256" key="1">
    <source>
        <dbReference type="ARBA" id="ARBA00007409"/>
    </source>
</evidence>
<dbReference type="PROSITE" id="PS50405">
    <property type="entry name" value="GST_CTER"/>
    <property type="match status" value="1"/>
</dbReference>
<evidence type="ECO:0000313" key="4">
    <source>
        <dbReference type="EMBL" id="KAF2501560.1"/>
    </source>
</evidence>
<evidence type="ECO:0000259" key="3">
    <source>
        <dbReference type="PROSITE" id="PS50405"/>
    </source>
</evidence>
<dbReference type="PROSITE" id="PS50404">
    <property type="entry name" value="GST_NTER"/>
    <property type="match status" value="1"/>
</dbReference>
<dbReference type="Gene3D" id="1.20.1050.10">
    <property type="match status" value="1"/>
</dbReference>
<protein>
    <submittedName>
        <fullName evidence="4">Thioredoxin-like protein</fullName>
    </submittedName>
</protein>
<feature type="domain" description="GST N-terminal" evidence="2">
    <location>
        <begin position="1"/>
        <end position="84"/>
    </location>
</feature>
<name>A0A6A6RCU5_9PEZI</name>
<accession>A0A6A6RCU5</accession>
<comment type="similarity">
    <text evidence="1">Belongs to the GST superfamily.</text>
</comment>
<dbReference type="SUPFAM" id="SSF47616">
    <property type="entry name" value="GST C-terminal domain-like"/>
    <property type="match status" value="1"/>
</dbReference>
<dbReference type="InterPro" id="IPR010987">
    <property type="entry name" value="Glutathione-S-Trfase_C-like"/>
</dbReference>